<feature type="transmembrane region" description="Helical" evidence="10">
    <location>
        <begin position="316"/>
        <end position="340"/>
    </location>
</feature>
<keyword evidence="6 10" id="KW-1133">Transmembrane helix</keyword>
<evidence type="ECO:0000256" key="9">
    <source>
        <dbReference type="ARBA" id="ARBA00023136"/>
    </source>
</evidence>
<evidence type="ECO:0000256" key="3">
    <source>
        <dbReference type="ARBA" id="ARBA00018074"/>
    </source>
</evidence>
<proteinExistence type="inferred from homology"/>
<feature type="compositionally biased region" description="Polar residues" evidence="11">
    <location>
        <begin position="597"/>
        <end position="606"/>
    </location>
</feature>
<evidence type="ECO:0000256" key="10">
    <source>
        <dbReference type="RuleBase" id="RU364027"/>
    </source>
</evidence>
<protein>
    <recommendedName>
        <fullName evidence="3 10">Autophagy-related protein 9</fullName>
    </recommendedName>
</protein>
<feature type="region of interest" description="Disordered" evidence="11">
    <location>
        <begin position="579"/>
        <end position="640"/>
    </location>
</feature>
<evidence type="ECO:0000256" key="1">
    <source>
        <dbReference type="ARBA" id="ARBA00004511"/>
    </source>
</evidence>
<keyword evidence="4 10" id="KW-0813">Transport</keyword>
<dbReference type="AlphaFoldDB" id="A0AAV5DBV4"/>
<evidence type="ECO:0000256" key="4">
    <source>
        <dbReference type="ARBA" id="ARBA00022448"/>
    </source>
</evidence>
<keyword evidence="7 10" id="KW-0072">Autophagy</keyword>
<evidence type="ECO:0000256" key="6">
    <source>
        <dbReference type="ARBA" id="ARBA00022989"/>
    </source>
</evidence>
<dbReference type="GO" id="GO:0005776">
    <property type="term" value="C:autophagosome"/>
    <property type="evidence" value="ECO:0007669"/>
    <property type="project" value="TreeGrafter"/>
</dbReference>
<dbReference type="GO" id="GO:0034497">
    <property type="term" value="P:protein localization to phagophore assembly site"/>
    <property type="evidence" value="ECO:0007669"/>
    <property type="project" value="TreeGrafter"/>
</dbReference>
<dbReference type="GO" id="GO:0006869">
    <property type="term" value="P:lipid transport"/>
    <property type="evidence" value="ECO:0007669"/>
    <property type="project" value="UniProtKB-KW"/>
</dbReference>
<feature type="compositionally biased region" description="Low complexity" evidence="11">
    <location>
        <begin position="607"/>
        <end position="618"/>
    </location>
</feature>
<name>A0AAV5DBV4_ELECO</name>
<evidence type="ECO:0000313" key="12">
    <source>
        <dbReference type="EMBL" id="GJN08474.1"/>
    </source>
</evidence>
<evidence type="ECO:0000256" key="7">
    <source>
        <dbReference type="ARBA" id="ARBA00023006"/>
    </source>
</evidence>
<sequence length="696" mass="79721">MMSFLLKDTHSQTRFKWPWTSETPLSAQLLVDPEIELSDYRRLPSSGSESPSDLLHGEGFKEEPIHDLDIFFERLYEYFCAKGLRCIITKWIIEILNVLFMVCCIGFFFLFVDWNALGQLKCGVEALESGEKPCDLMKVIKQNPLVPFTLPKIITVGSMVILTTYGLINFLKFFVQLKSTLNVRQFYYDSLKVTDLEIQTISWPRIIEKVVLLQKSRKLCVVRDLSEHDIIMRIMRKENYLIGMVNKGILSFPIRSWVPGAGPTVRSHVHGRRNHLILPKALEWTLNWCIFQSMFDSKFCVRKEFLTSPAVLKKRLVFMGIAMLILSPCLVIFPLVYIILRHAEEIYNHPSTASSRRWSNLSRWIFREYNEVVSPAVDHFFRHRMNNSAVHSLNYLKQFPTPLVSIMAKFVSFVSGGLAGALIIIGFVGESILEGHIFGRNLFWYAIVFGTIAAISRKVVADELQVIDPEGTMCLVVQQTHYMPKRWRGKESSELVRREFETLFQYTIIMLLEEMASIFITPYLLIFEVPKRVDDILQFISDFTIYVDGVGDVCRRHGNRNYGSPFDAVKSLRSSQGKMEKSFLSGPQGSFLEPPQFGNQYMPNTRSSYHSGSLSGGSAEELDRSNSRSNSSWRSPQALSKTRYIDDSDIEEGLSLHFADAHQTDEDSRHLASDHQDPYAPAGLHVRIIPRSSDPV</sequence>
<dbReference type="GO" id="GO:0061709">
    <property type="term" value="P:reticulophagy"/>
    <property type="evidence" value="ECO:0007669"/>
    <property type="project" value="TreeGrafter"/>
</dbReference>
<feature type="region of interest" description="Disordered" evidence="11">
    <location>
        <begin position="662"/>
        <end position="696"/>
    </location>
</feature>
<dbReference type="GO" id="GO:0034727">
    <property type="term" value="P:piecemeal microautophagy of the nucleus"/>
    <property type="evidence" value="ECO:0007669"/>
    <property type="project" value="TreeGrafter"/>
</dbReference>
<evidence type="ECO:0000313" key="13">
    <source>
        <dbReference type="Proteomes" id="UP001054889"/>
    </source>
</evidence>
<evidence type="ECO:0000256" key="11">
    <source>
        <dbReference type="SAM" id="MobiDB-lite"/>
    </source>
</evidence>
<gene>
    <name evidence="12" type="primary">ga26397</name>
    <name evidence="12" type="ORF">PR202_ga26397</name>
</gene>
<keyword evidence="9 10" id="KW-0472">Membrane</keyword>
<accession>A0AAV5DBV4</accession>
<dbReference type="GO" id="GO:0000422">
    <property type="term" value="P:autophagy of mitochondrion"/>
    <property type="evidence" value="ECO:0007669"/>
    <property type="project" value="TreeGrafter"/>
</dbReference>
<comment type="subcellular location">
    <subcellularLocation>
        <location evidence="1 10">Preautophagosomal structure membrane</location>
        <topology evidence="1 10">Multi-pass membrane protein</topology>
    </subcellularLocation>
</comment>
<comment type="caution">
    <text evidence="12">The sequence shown here is derived from an EMBL/GenBank/DDBJ whole genome shotgun (WGS) entry which is preliminary data.</text>
</comment>
<keyword evidence="13" id="KW-1185">Reference proteome</keyword>
<dbReference type="GO" id="GO:0034045">
    <property type="term" value="C:phagophore assembly site membrane"/>
    <property type="evidence" value="ECO:0007669"/>
    <property type="project" value="UniProtKB-SubCell"/>
</dbReference>
<feature type="transmembrane region" description="Helical" evidence="10">
    <location>
        <begin position="406"/>
        <end position="429"/>
    </location>
</feature>
<evidence type="ECO:0000256" key="2">
    <source>
        <dbReference type="ARBA" id="ARBA00006185"/>
    </source>
</evidence>
<feature type="transmembrane region" description="Helical" evidence="10">
    <location>
        <begin position="91"/>
        <end position="111"/>
    </location>
</feature>
<dbReference type="PANTHER" id="PTHR13038">
    <property type="entry name" value="APG9 AUTOPHAGY 9"/>
    <property type="match status" value="1"/>
</dbReference>
<dbReference type="InterPro" id="IPR007241">
    <property type="entry name" value="Autophagy-rel_prot_9"/>
</dbReference>
<feature type="compositionally biased region" description="Basic and acidic residues" evidence="11">
    <location>
        <begin position="662"/>
        <end position="677"/>
    </location>
</feature>
<keyword evidence="5 10" id="KW-0812">Transmembrane</keyword>
<feature type="transmembrane region" description="Helical" evidence="10">
    <location>
        <begin position="441"/>
        <end position="460"/>
    </location>
</feature>
<reference evidence="12" key="2">
    <citation type="submission" date="2021-12" db="EMBL/GenBank/DDBJ databases">
        <title>Resequencing data analysis of finger millet.</title>
        <authorList>
            <person name="Hatakeyama M."/>
            <person name="Aluri S."/>
            <person name="Balachadran M.T."/>
            <person name="Sivarajan S.R."/>
            <person name="Poveda L."/>
            <person name="Shimizu-Inatsugi R."/>
            <person name="Schlapbach R."/>
            <person name="Sreeman S.M."/>
            <person name="Shimizu K.K."/>
        </authorList>
    </citation>
    <scope>NUCLEOTIDE SEQUENCE</scope>
</reference>
<reference evidence="12" key="1">
    <citation type="journal article" date="2018" name="DNA Res.">
        <title>Multiple hybrid de novo genome assembly of finger millet, an orphan allotetraploid crop.</title>
        <authorList>
            <person name="Hatakeyama M."/>
            <person name="Aluri S."/>
            <person name="Balachadran M.T."/>
            <person name="Sivarajan S.R."/>
            <person name="Patrignani A."/>
            <person name="Gruter S."/>
            <person name="Poveda L."/>
            <person name="Shimizu-Inatsugi R."/>
            <person name="Baeten J."/>
            <person name="Francoijs K.J."/>
            <person name="Nataraja K.N."/>
            <person name="Reddy Y.A.N."/>
            <person name="Phadnis S."/>
            <person name="Ravikumar R.L."/>
            <person name="Schlapbach R."/>
            <person name="Sreeman S.M."/>
            <person name="Shimizu K.K."/>
        </authorList>
    </citation>
    <scope>NUCLEOTIDE SEQUENCE</scope>
</reference>
<dbReference type="EMBL" id="BQKI01000015">
    <property type="protein sequence ID" value="GJN08474.1"/>
    <property type="molecule type" value="Genomic_DNA"/>
</dbReference>
<evidence type="ECO:0000256" key="8">
    <source>
        <dbReference type="ARBA" id="ARBA00023055"/>
    </source>
</evidence>
<dbReference type="PANTHER" id="PTHR13038:SF10">
    <property type="entry name" value="AUTOPHAGY-RELATED PROTEIN 9"/>
    <property type="match status" value="1"/>
</dbReference>
<keyword evidence="8 10" id="KW-0445">Lipid transport</keyword>
<feature type="transmembrane region" description="Helical" evidence="10">
    <location>
        <begin position="153"/>
        <end position="175"/>
    </location>
</feature>
<organism evidence="12 13">
    <name type="scientific">Eleusine coracana subsp. coracana</name>
    <dbReference type="NCBI Taxonomy" id="191504"/>
    <lineage>
        <taxon>Eukaryota</taxon>
        <taxon>Viridiplantae</taxon>
        <taxon>Streptophyta</taxon>
        <taxon>Embryophyta</taxon>
        <taxon>Tracheophyta</taxon>
        <taxon>Spermatophyta</taxon>
        <taxon>Magnoliopsida</taxon>
        <taxon>Liliopsida</taxon>
        <taxon>Poales</taxon>
        <taxon>Poaceae</taxon>
        <taxon>PACMAD clade</taxon>
        <taxon>Chloridoideae</taxon>
        <taxon>Cynodonteae</taxon>
        <taxon>Eleusininae</taxon>
        <taxon>Eleusine</taxon>
    </lineage>
</organism>
<comment type="similarity">
    <text evidence="2 10">Belongs to the ATG9 family.</text>
</comment>
<evidence type="ECO:0000256" key="5">
    <source>
        <dbReference type="ARBA" id="ARBA00022692"/>
    </source>
</evidence>
<dbReference type="Pfam" id="PF04109">
    <property type="entry name" value="ATG9"/>
    <property type="match status" value="1"/>
</dbReference>
<dbReference type="Proteomes" id="UP001054889">
    <property type="component" value="Unassembled WGS sequence"/>
</dbReference>
<comment type="function">
    <text evidence="10">Phospholipid scramblase involved in autophagy. Cycles between the preautophagosomal structure/phagophore assembly site (PAS) and the cytoplasmic vesicle pool and supplies membrane for the growing autophagosome. Lipid scramblase activity plays a key role in preautophagosomal structure/phagophore assembly by distributing the phospholipids that arrive through ATG2 from the cytoplasmic to the luminal leaflet of the bilayer, thereby driving autophagosomal membrane expansion.</text>
</comment>